<evidence type="ECO:0000313" key="2">
    <source>
        <dbReference type="Proteomes" id="UP000019277"/>
    </source>
</evidence>
<dbReference type="STRING" id="909613.UO65_5750"/>
<keyword evidence="2" id="KW-1185">Reference proteome</keyword>
<comment type="caution">
    <text evidence="1">The sequence shown here is derived from an EMBL/GenBank/DDBJ whole genome shotgun (WGS) entry which is preliminary data.</text>
</comment>
<protein>
    <submittedName>
        <fullName evidence="1">Uncharacterized protein</fullName>
    </submittedName>
</protein>
<dbReference type="AlphaFoldDB" id="W7IY31"/>
<name>W7IY31_9PSEU</name>
<dbReference type="RefSeq" id="WP_035288502.1">
    <property type="nucleotide sequence ID" value="NZ_AYXG01000224.1"/>
</dbReference>
<organism evidence="1 2">
    <name type="scientific">Actinokineospora spheciospongiae</name>
    <dbReference type="NCBI Taxonomy" id="909613"/>
    <lineage>
        <taxon>Bacteria</taxon>
        <taxon>Bacillati</taxon>
        <taxon>Actinomycetota</taxon>
        <taxon>Actinomycetes</taxon>
        <taxon>Pseudonocardiales</taxon>
        <taxon>Pseudonocardiaceae</taxon>
        <taxon>Actinokineospora</taxon>
    </lineage>
</organism>
<evidence type="ECO:0000313" key="1">
    <source>
        <dbReference type="EMBL" id="EWC58954.1"/>
    </source>
</evidence>
<accession>W7IY31</accession>
<sequence>MRTNSHISISTGVICTAAVDLRAMPGHGDAYDFVFESDDQHFALAFDAPTLAHFIDLAQNLLAQQATPPAAP</sequence>
<reference evidence="1 2" key="1">
    <citation type="journal article" date="2014" name="Genome Announc.">
        <title>Draft Genome Sequence of the Antitrypanosomally Active Sponge-Associated Bacterium Actinokineospora sp. Strain EG49.</title>
        <authorList>
            <person name="Harjes J."/>
            <person name="Ryu T."/>
            <person name="Abdelmohsen U.R."/>
            <person name="Moitinho-Silva L."/>
            <person name="Horn H."/>
            <person name="Ravasi T."/>
            <person name="Hentschel U."/>
        </authorList>
    </citation>
    <scope>NUCLEOTIDE SEQUENCE [LARGE SCALE GENOMIC DNA]</scope>
    <source>
        <strain evidence="1 2">EG49</strain>
    </source>
</reference>
<dbReference type="Proteomes" id="UP000019277">
    <property type="component" value="Unassembled WGS sequence"/>
</dbReference>
<gene>
    <name evidence="1" type="ORF">UO65_5750</name>
</gene>
<dbReference type="EMBL" id="AYXG01000224">
    <property type="protein sequence ID" value="EWC58954.1"/>
    <property type="molecule type" value="Genomic_DNA"/>
</dbReference>
<proteinExistence type="predicted"/>